<dbReference type="Pfam" id="PF13560">
    <property type="entry name" value="HTH_31"/>
    <property type="match status" value="1"/>
</dbReference>
<dbReference type="Pfam" id="PF01471">
    <property type="entry name" value="PG_binding_1"/>
    <property type="match status" value="1"/>
</dbReference>
<evidence type="ECO:0000313" key="4">
    <source>
        <dbReference type="EMBL" id="TQK98873.1"/>
    </source>
</evidence>
<evidence type="ECO:0000313" key="5">
    <source>
        <dbReference type="Proteomes" id="UP000318103"/>
    </source>
</evidence>
<protein>
    <submittedName>
        <fullName evidence="4">Putative peptidoglycan binding protein</fullName>
    </submittedName>
</protein>
<dbReference type="Gene3D" id="1.10.260.40">
    <property type="entry name" value="lambda repressor-like DNA-binding domains"/>
    <property type="match status" value="1"/>
</dbReference>
<accession>A0A542UIJ5</accession>
<dbReference type="InterPro" id="IPR036366">
    <property type="entry name" value="PGBDSf"/>
</dbReference>
<dbReference type="InterPro" id="IPR010982">
    <property type="entry name" value="Lambda_DNA-bd_dom_sf"/>
</dbReference>
<feature type="domain" description="HTH cro/C1-type" evidence="3">
    <location>
        <begin position="26"/>
        <end position="80"/>
    </location>
</feature>
<dbReference type="CDD" id="cd00093">
    <property type="entry name" value="HTH_XRE"/>
    <property type="match status" value="1"/>
</dbReference>
<sequence length="275" mass="28928">MGWNMSRWKQLPDSLDPRVRRLAVQMRRVKDHSGLGLQALAARTGYSRASWDRYLNGRSFPPQEAVAALARACDIDPARLLAMHEVAVAAGRGGESGAGPAAETESGADSVPGGQKPAAGGGGRRTRTAVLASAVLVAAAVIALLVAAPWDGGRRRTTDRPVSADASAPASGTGTGKGAFVYRAGKDYPCRVHRAQDGLLYAGYSTTRVALIGMGSAQWSVVEAQCLLRHHGLSPGIADGAFGSRTERAVERLQERAHLRVDGVVGEDTWGVLRK</sequence>
<dbReference type="SUPFAM" id="SSF47090">
    <property type="entry name" value="PGBD-like"/>
    <property type="match status" value="1"/>
</dbReference>
<evidence type="ECO:0000256" key="1">
    <source>
        <dbReference type="SAM" id="MobiDB-lite"/>
    </source>
</evidence>
<proteinExistence type="predicted"/>
<evidence type="ECO:0000259" key="3">
    <source>
        <dbReference type="PROSITE" id="PS50943"/>
    </source>
</evidence>
<reference evidence="4 5" key="1">
    <citation type="submission" date="2019-06" db="EMBL/GenBank/DDBJ databases">
        <title>Sequencing the genomes of 1000 actinobacteria strains.</title>
        <authorList>
            <person name="Klenk H.-P."/>
        </authorList>
    </citation>
    <scope>NUCLEOTIDE SEQUENCE [LARGE SCALE GENOMIC DNA]</scope>
    <source>
        <strain evidence="4 5">DSM 41929</strain>
    </source>
</reference>
<dbReference type="AlphaFoldDB" id="A0A542UIJ5"/>
<dbReference type="SUPFAM" id="SSF47413">
    <property type="entry name" value="lambda repressor-like DNA-binding domains"/>
    <property type="match status" value="1"/>
</dbReference>
<dbReference type="EMBL" id="VFNX01000001">
    <property type="protein sequence ID" value="TQK98873.1"/>
    <property type="molecule type" value="Genomic_DNA"/>
</dbReference>
<feature type="region of interest" description="Disordered" evidence="1">
    <location>
        <begin position="92"/>
        <end position="124"/>
    </location>
</feature>
<dbReference type="InterPro" id="IPR001387">
    <property type="entry name" value="Cro/C1-type_HTH"/>
</dbReference>
<dbReference type="SMART" id="SM00530">
    <property type="entry name" value="HTH_XRE"/>
    <property type="match status" value="1"/>
</dbReference>
<keyword evidence="2" id="KW-1133">Transmembrane helix</keyword>
<feature type="region of interest" description="Disordered" evidence="1">
    <location>
        <begin position="154"/>
        <end position="174"/>
    </location>
</feature>
<name>A0A542UIJ5_9ACTN</name>
<evidence type="ECO:0000256" key="2">
    <source>
        <dbReference type="SAM" id="Phobius"/>
    </source>
</evidence>
<gene>
    <name evidence="4" type="ORF">FB563_3921</name>
</gene>
<dbReference type="Proteomes" id="UP000318103">
    <property type="component" value="Unassembled WGS sequence"/>
</dbReference>
<dbReference type="PROSITE" id="PS50943">
    <property type="entry name" value="HTH_CROC1"/>
    <property type="match status" value="1"/>
</dbReference>
<keyword evidence="2" id="KW-0812">Transmembrane</keyword>
<comment type="caution">
    <text evidence="4">The sequence shown here is derived from an EMBL/GenBank/DDBJ whole genome shotgun (WGS) entry which is preliminary data.</text>
</comment>
<organism evidence="4 5">
    <name type="scientific">Streptomyces puniciscabiei</name>
    <dbReference type="NCBI Taxonomy" id="164348"/>
    <lineage>
        <taxon>Bacteria</taxon>
        <taxon>Bacillati</taxon>
        <taxon>Actinomycetota</taxon>
        <taxon>Actinomycetes</taxon>
        <taxon>Kitasatosporales</taxon>
        <taxon>Streptomycetaceae</taxon>
        <taxon>Streptomyces</taxon>
    </lineage>
</organism>
<keyword evidence="2" id="KW-0472">Membrane</keyword>
<dbReference type="InterPro" id="IPR002477">
    <property type="entry name" value="Peptidoglycan-bd-like"/>
</dbReference>
<feature type="transmembrane region" description="Helical" evidence="2">
    <location>
        <begin position="129"/>
        <end position="150"/>
    </location>
</feature>
<keyword evidence="5" id="KW-1185">Reference proteome</keyword>
<dbReference type="InterPro" id="IPR036365">
    <property type="entry name" value="PGBD-like_sf"/>
</dbReference>
<dbReference type="GO" id="GO:0003677">
    <property type="term" value="F:DNA binding"/>
    <property type="evidence" value="ECO:0007669"/>
    <property type="project" value="InterPro"/>
</dbReference>
<dbReference type="Gene3D" id="1.10.101.10">
    <property type="entry name" value="PGBD-like superfamily/PGBD"/>
    <property type="match status" value="1"/>
</dbReference>
<dbReference type="STRING" id="164348.BFF78_26665"/>